<dbReference type="RefSeq" id="WP_155142881.1">
    <property type="nucleotide sequence ID" value="NZ_BMGZ01000006.1"/>
</dbReference>
<name>A0A8J3A784_9PROT</name>
<proteinExistence type="predicted"/>
<evidence type="ECO:0000313" key="5">
    <source>
        <dbReference type="Proteomes" id="UP000818603"/>
    </source>
</evidence>
<evidence type="ECO:0000256" key="1">
    <source>
        <dbReference type="SAM" id="Phobius"/>
    </source>
</evidence>
<dbReference type="AlphaFoldDB" id="A0A8J3A784"/>
<protein>
    <submittedName>
        <fullName evidence="2">Uncharacterized protein</fullName>
    </submittedName>
</protein>
<feature type="transmembrane region" description="Helical" evidence="1">
    <location>
        <begin position="61"/>
        <end position="84"/>
    </location>
</feature>
<evidence type="ECO:0000313" key="4">
    <source>
        <dbReference type="Proteomes" id="UP000621856"/>
    </source>
</evidence>
<gene>
    <name evidence="3" type="ORF">FF098_017115</name>
    <name evidence="2" type="ORF">GCM10011355_34910</name>
</gene>
<sequence length="96" mass="11011">MYKKSGDGDLSGFSRTQRWLANAGSVVSTFFITPLVFGWSIDFVIDYAEAQYFNGIDWLVTLVWGFILTVTIFFLSRAVLAVLIELSRMLTHKRFF</sequence>
<keyword evidence="1" id="KW-0472">Membrane</keyword>
<evidence type="ECO:0000313" key="3">
    <source>
        <dbReference type="EMBL" id="NHK29631.1"/>
    </source>
</evidence>
<dbReference type="Proteomes" id="UP000621856">
    <property type="component" value="Unassembled WGS sequence"/>
</dbReference>
<dbReference type="EMBL" id="VCJR02000007">
    <property type="protein sequence ID" value="NHK29631.1"/>
    <property type="molecule type" value="Genomic_DNA"/>
</dbReference>
<evidence type="ECO:0000313" key="2">
    <source>
        <dbReference type="EMBL" id="GGI02279.1"/>
    </source>
</evidence>
<reference evidence="2" key="1">
    <citation type="journal article" date="2014" name="Int. J. Syst. Evol. Microbiol.">
        <title>Complete genome sequence of Corynebacterium casei LMG S-19264T (=DSM 44701T), isolated from a smear-ripened cheese.</title>
        <authorList>
            <consortium name="US DOE Joint Genome Institute (JGI-PGF)"/>
            <person name="Walter F."/>
            <person name="Albersmeier A."/>
            <person name="Kalinowski J."/>
            <person name="Ruckert C."/>
        </authorList>
    </citation>
    <scope>NUCLEOTIDE SEQUENCE</scope>
    <source>
        <strain evidence="2">CGMCC 1.14984</strain>
    </source>
</reference>
<keyword evidence="1" id="KW-1133">Transmembrane helix</keyword>
<feature type="transmembrane region" description="Helical" evidence="1">
    <location>
        <begin position="20"/>
        <end position="41"/>
    </location>
</feature>
<accession>A0A8J3A784</accession>
<dbReference type="Proteomes" id="UP000818603">
    <property type="component" value="Unassembled WGS sequence"/>
</dbReference>
<dbReference type="EMBL" id="BMGZ01000006">
    <property type="protein sequence ID" value="GGI02279.1"/>
    <property type="molecule type" value="Genomic_DNA"/>
</dbReference>
<keyword evidence="5" id="KW-1185">Reference proteome</keyword>
<reference evidence="2" key="3">
    <citation type="submission" date="2020-09" db="EMBL/GenBank/DDBJ databases">
        <authorList>
            <person name="Sun Q."/>
            <person name="Zhou Y."/>
        </authorList>
    </citation>
    <scope>NUCLEOTIDE SEQUENCE</scope>
    <source>
        <strain evidence="2">CGMCC 1.14984</strain>
    </source>
</reference>
<organism evidence="2 4">
    <name type="scientific">Aquisalinus luteolus</name>
    <dbReference type="NCBI Taxonomy" id="1566827"/>
    <lineage>
        <taxon>Bacteria</taxon>
        <taxon>Pseudomonadati</taxon>
        <taxon>Pseudomonadota</taxon>
        <taxon>Alphaproteobacteria</taxon>
        <taxon>Parvularculales</taxon>
        <taxon>Parvularculaceae</taxon>
        <taxon>Aquisalinus</taxon>
    </lineage>
</organism>
<keyword evidence="1" id="KW-0812">Transmembrane</keyword>
<comment type="caution">
    <text evidence="2">The sequence shown here is derived from an EMBL/GenBank/DDBJ whole genome shotgun (WGS) entry which is preliminary data.</text>
</comment>
<reference evidence="3 5" key="2">
    <citation type="submission" date="2020-02" db="EMBL/GenBank/DDBJ databases">
        <title>Genome sequence of Parvularcula flava strain NH6-79.</title>
        <authorList>
            <person name="Abdul Karim M.H."/>
            <person name="Lam M.Q."/>
            <person name="Chen S.J."/>
            <person name="Yahya A."/>
            <person name="Shahir S."/>
            <person name="Shamsir M.S."/>
            <person name="Chong C.S."/>
        </authorList>
    </citation>
    <scope>NUCLEOTIDE SEQUENCE [LARGE SCALE GENOMIC DNA]</scope>
    <source>
        <strain evidence="3 5">NH6-79</strain>
    </source>
</reference>